<reference evidence="2" key="2">
    <citation type="submission" date="2021-04" db="EMBL/GenBank/DDBJ databases">
        <authorList>
            <person name="Gilroy R."/>
        </authorList>
    </citation>
    <scope>NUCLEOTIDE SEQUENCE</scope>
    <source>
        <strain evidence="2">ChiBcec1-1093</strain>
    </source>
</reference>
<dbReference type="Proteomes" id="UP000824101">
    <property type="component" value="Unassembled WGS sequence"/>
</dbReference>
<dbReference type="Pfam" id="PF10825">
    <property type="entry name" value="DUF2752"/>
    <property type="match status" value="1"/>
</dbReference>
<reference evidence="2" key="1">
    <citation type="journal article" date="2021" name="PeerJ">
        <title>Extensive microbial diversity within the chicken gut microbiome revealed by metagenomics and culture.</title>
        <authorList>
            <person name="Gilroy R."/>
            <person name="Ravi A."/>
            <person name="Getino M."/>
            <person name="Pursley I."/>
            <person name="Horton D.L."/>
            <person name="Alikhan N.F."/>
            <person name="Baker D."/>
            <person name="Gharbi K."/>
            <person name="Hall N."/>
            <person name="Watson M."/>
            <person name="Adriaenssens E.M."/>
            <person name="Foster-Nyarko E."/>
            <person name="Jarju S."/>
            <person name="Secka A."/>
            <person name="Antonio M."/>
            <person name="Oren A."/>
            <person name="Chaudhuri R.R."/>
            <person name="La Ragione R."/>
            <person name="Hildebrand F."/>
            <person name="Pallen M.J."/>
        </authorList>
    </citation>
    <scope>NUCLEOTIDE SEQUENCE</scope>
    <source>
        <strain evidence="2">ChiBcec1-1093</strain>
    </source>
</reference>
<organism evidence="2 3">
    <name type="scientific">Candidatus Lachnoclostridium stercorigallinarum</name>
    <dbReference type="NCBI Taxonomy" id="2838634"/>
    <lineage>
        <taxon>Bacteria</taxon>
        <taxon>Bacillati</taxon>
        <taxon>Bacillota</taxon>
        <taxon>Clostridia</taxon>
        <taxon>Lachnospirales</taxon>
        <taxon>Lachnospiraceae</taxon>
    </lineage>
</organism>
<feature type="transmembrane region" description="Helical" evidence="1">
    <location>
        <begin position="48"/>
        <end position="70"/>
    </location>
</feature>
<proteinExistence type="predicted"/>
<feature type="transmembrane region" description="Helical" evidence="1">
    <location>
        <begin position="86"/>
        <end position="104"/>
    </location>
</feature>
<dbReference type="InterPro" id="IPR021215">
    <property type="entry name" value="DUF2752"/>
</dbReference>
<gene>
    <name evidence="2" type="ORF">IAA17_00060</name>
</gene>
<protein>
    <submittedName>
        <fullName evidence="2">DUF2752 domain-containing protein</fullName>
    </submittedName>
</protein>
<dbReference type="AlphaFoldDB" id="A0A9D2K4B8"/>
<dbReference type="EMBL" id="DXBC01000001">
    <property type="protein sequence ID" value="HIZ78171.1"/>
    <property type="molecule type" value="Genomic_DNA"/>
</dbReference>
<name>A0A9D2K4B8_9FIRM</name>
<evidence type="ECO:0000313" key="3">
    <source>
        <dbReference type="Proteomes" id="UP000824101"/>
    </source>
</evidence>
<accession>A0A9D2K4B8</accession>
<sequence>MMLEMIRTLFQGIGIPCVFHMVTGAYCPGCGGTRAAKALITGHILQSLRYNPVVCYGAAAALIFGLAWLYCRFRRRPGPGFRRMEIFLYGGLVLALVNCIYKNYMLLVRGVDLLA</sequence>
<keyword evidence="1" id="KW-0472">Membrane</keyword>
<keyword evidence="1" id="KW-1133">Transmembrane helix</keyword>
<keyword evidence="1" id="KW-0812">Transmembrane</keyword>
<evidence type="ECO:0000256" key="1">
    <source>
        <dbReference type="SAM" id="Phobius"/>
    </source>
</evidence>
<comment type="caution">
    <text evidence="2">The sequence shown here is derived from an EMBL/GenBank/DDBJ whole genome shotgun (WGS) entry which is preliminary data.</text>
</comment>
<evidence type="ECO:0000313" key="2">
    <source>
        <dbReference type="EMBL" id="HIZ78171.1"/>
    </source>
</evidence>